<organism evidence="1 2">
    <name type="scientific">Aliiglaciecola litoralis</name>
    <dbReference type="NCBI Taxonomy" id="582857"/>
    <lineage>
        <taxon>Bacteria</taxon>
        <taxon>Pseudomonadati</taxon>
        <taxon>Pseudomonadota</taxon>
        <taxon>Gammaproteobacteria</taxon>
        <taxon>Alteromonadales</taxon>
        <taxon>Alteromonadaceae</taxon>
        <taxon>Aliiglaciecola</taxon>
    </lineage>
</organism>
<reference evidence="2" key="1">
    <citation type="journal article" date="2019" name="Int. J. Syst. Evol. Microbiol.">
        <title>The Global Catalogue of Microorganisms (GCM) 10K type strain sequencing project: providing services to taxonomists for standard genome sequencing and annotation.</title>
        <authorList>
            <consortium name="The Broad Institute Genomics Platform"/>
            <consortium name="The Broad Institute Genome Sequencing Center for Infectious Disease"/>
            <person name="Wu L."/>
            <person name="Ma J."/>
        </authorList>
    </citation>
    <scope>NUCLEOTIDE SEQUENCE [LARGE SCALE GENOMIC DNA]</scope>
    <source>
        <strain evidence="2">JCM 15896</strain>
    </source>
</reference>
<dbReference type="InterPro" id="IPR038316">
    <property type="entry name" value="DUF5062_sf"/>
</dbReference>
<sequence length="86" mass="9821">MKKIKNEAQLLKMAIAVGGTYAKNRGYKDFSPEMGQKEKVEIIYRLLVNDKLVAPLASDSEDLLSMKHRLAVWIKNKLPPDHELLK</sequence>
<protein>
    <submittedName>
        <fullName evidence="1">DUF5062 family protein</fullName>
    </submittedName>
</protein>
<dbReference type="Pfam" id="PF16691">
    <property type="entry name" value="DUF5062"/>
    <property type="match status" value="1"/>
</dbReference>
<dbReference type="RefSeq" id="WP_343858667.1">
    <property type="nucleotide sequence ID" value="NZ_BAAAFD010000003.1"/>
</dbReference>
<dbReference type="Gene3D" id="1.20.120.1930">
    <property type="entry name" value="Uncharacterised protein PF16691, DUF5062"/>
    <property type="match status" value="1"/>
</dbReference>
<evidence type="ECO:0000313" key="2">
    <source>
        <dbReference type="Proteomes" id="UP001500359"/>
    </source>
</evidence>
<evidence type="ECO:0000313" key="1">
    <source>
        <dbReference type="EMBL" id="GAA0856103.1"/>
    </source>
</evidence>
<accession>A0ABP3WU55</accession>
<dbReference type="Proteomes" id="UP001500359">
    <property type="component" value="Unassembled WGS sequence"/>
</dbReference>
<gene>
    <name evidence="1" type="ORF">GCM10009114_16860</name>
</gene>
<dbReference type="InterPro" id="IPR032036">
    <property type="entry name" value="DUF5062"/>
</dbReference>
<name>A0ABP3WU55_9ALTE</name>
<keyword evidence="2" id="KW-1185">Reference proteome</keyword>
<proteinExistence type="predicted"/>
<dbReference type="EMBL" id="BAAAFD010000003">
    <property type="protein sequence ID" value="GAA0856103.1"/>
    <property type="molecule type" value="Genomic_DNA"/>
</dbReference>
<comment type="caution">
    <text evidence="1">The sequence shown here is derived from an EMBL/GenBank/DDBJ whole genome shotgun (WGS) entry which is preliminary data.</text>
</comment>